<comment type="caution">
    <text evidence="3">The sequence shown here is derived from an EMBL/GenBank/DDBJ whole genome shotgun (WGS) entry which is preliminary data.</text>
</comment>
<organism evidence="3 4">
    <name type="scientific">Wenjunlia tyrosinilytica</name>
    <dbReference type="NCBI Taxonomy" id="1544741"/>
    <lineage>
        <taxon>Bacteria</taxon>
        <taxon>Bacillati</taxon>
        <taxon>Actinomycetota</taxon>
        <taxon>Actinomycetes</taxon>
        <taxon>Kitasatosporales</taxon>
        <taxon>Streptomycetaceae</taxon>
        <taxon>Wenjunlia</taxon>
    </lineage>
</organism>
<sequence>MAQENEPAGQAVQGPADQRSADDPLARELLQSVVDVARALFGAQASSVFLLDEEADELVFEAVAGRGEEFLVGRRFPAGSGIAGWVAVSGEPMVVDDLSGNSSFDRSLAESTQYVPDSLMAAPLIQGRRVLGVLEVLDPAPQSRSSLGELDLLALFARQAAAALRVVVDRRAARGGTAARDEFLGLGPSRHAAALQLVGSLEQLLLQAVER</sequence>
<evidence type="ECO:0000313" key="3">
    <source>
        <dbReference type="EMBL" id="GGO99989.1"/>
    </source>
</evidence>
<gene>
    <name evidence="3" type="ORF">GCM10012280_67690</name>
</gene>
<evidence type="ECO:0000259" key="2">
    <source>
        <dbReference type="SMART" id="SM00065"/>
    </source>
</evidence>
<dbReference type="InterPro" id="IPR029016">
    <property type="entry name" value="GAF-like_dom_sf"/>
</dbReference>
<dbReference type="Pfam" id="PF01590">
    <property type="entry name" value="GAF"/>
    <property type="match status" value="1"/>
</dbReference>
<dbReference type="SMART" id="SM00065">
    <property type="entry name" value="GAF"/>
    <property type="match status" value="1"/>
</dbReference>
<evidence type="ECO:0000256" key="1">
    <source>
        <dbReference type="SAM" id="MobiDB-lite"/>
    </source>
</evidence>
<proteinExistence type="predicted"/>
<evidence type="ECO:0000313" key="4">
    <source>
        <dbReference type="Proteomes" id="UP000641932"/>
    </source>
</evidence>
<accession>A0A917ZZ11</accession>
<dbReference type="InterPro" id="IPR003018">
    <property type="entry name" value="GAF"/>
</dbReference>
<reference evidence="3" key="2">
    <citation type="submission" date="2020-09" db="EMBL/GenBank/DDBJ databases">
        <authorList>
            <person name="Sun Q."/>
            <person name="Zhou Y."/>
        </authorList>
    </citation>
    <scope>NUCLEOTIDE SEQUENCE</scope>
    <source>
        <strain evidence="3">CGMCC 4.7201</strain>
    </source>
</reference>
<keyword evidence="4" id="KW-1185">Reference proteome</keyword>
<reference evidence="3" key="1">
    <citation type="journal article" date="2014" name="Int. J. Syst. Evol. Microbiol.">
        <title>Complete genome sequence of Corynebacterium casei LMG S-19264T (=DSM 44701T), isolated from a smear-ripened cheese.</title>
        <authorList>
            <consortium name="US DOE Joint Genome Institute (JGI-PGF)"/>
            <person name="Walter F."/>
            <person name="Albersmeier A."/>
            <person name="Kalinowski J."/>
            <person name="Ruckert C."/>
        </authorList>
    </citation>
    <scope>NUCLEOTIDE SEQUENCE</scope>
    <source>
        <strain evidence="3">CGMCC 4.7201</strain>
    </source>
</reference>
<feature type="domain" description="GAF" evidence="2">
    <location>
        <begin position="25"/>
        <end position="174"/>
    </location>
</feature>
<dbReference type="RefSeq" id="WP_189135640.1">
    <property type="nucleotide sequence ID" value="NZ_BMMS01000051.1"/>
</dbReference>
<dbReference type="Proteomes" id="UP000641932">
    <property type="component" value="Unassembled WGS sequence"/>
</dbReference>
<dbReference type="SUPFAM" id="SSF55781">
    <property type="entry name" value="GAF domain-like"/>
    <property type="match status" value="1"/>
</dbReference>
<name>A0A917ZZ11_9ACTN</name>
<dbReference type="AlphaFoldDB" id="A0A917ZZ11"/>
<protein>
    <recommendedName>
        <fullName evidence="2">GAF domain-containing protein</fullName>
    </recommendedName>
</protein>
<dbReference type="Gene3D" id="3.30.450.40">
    <property type="match status" value="1"/>
</dbReference>
<feature type="region of interest" description="Disordered" evidence="1">
    <location>
        <begin position="1"/>
        <end position="22"/>
    </location>
</feature>
<dbReference type="EMBL" id="BMMS01000051">
    <property type="protein sequence ID" value="GGO99989.1"/>
    <property type="molecule type" value="Genomic_DNA"/>
</dbReference>